<dbReference type="Pfam" id="PF00379">
    <property type="entry name" value="Chitin_bind_4"/>
    <property type="match status" value="1"/>
</dbReference>
<dbReference type="PROSITE" id="PS51155">
    <property type="entry name" value="CHIT_BIND_RR_2"/>
    <property type="match status" value="1"/>
</dbReference>
<gene>
    <name evidence="4" type="ORF">MNOR_LOCUS1733</name>
</gene>
<evidence type="ECO:0000313" key="4">
    <source>
        <dbReference type="EMBL" id="CAL4060983.1"/>
    </source>
</evidence>
<dbReference type="InterPro" id="IPR031311">
    <property type="entry name" value="CHIT_BIND_RR_consensus"/>
</dbReference>
<dbReference type="GO" id="GO:0042302">
    <property type="term" value="F:structural constituent of cuticle"/>
    <property type="evidence" value="ECO:0007669"/>
    <property type="project" value="UniProtKB-UniRule"/>
</dbReference>
<dbReference type="PROSITE" id="PS00233">
    <property type="entry name" value="CHIT_BIND_RR_1"/>
    <property type="match status" value="1"/>
</dbReference>
<dbReference type="AlphaFoldDB" id="A0AAV2PLN2"/>
<feature type="region of interest" description="Disordered" evidence="3">
    <location>
        <begin position="76"/>
        <end position="110"/>
    </location>
</feature>
<sequence>HIDMLFARKGMPFDFAYNVVDDYKDLNFGHNSNSDGNVVTGEYRVLLPDGRTQIVTYTADYSGYKADVRYEGEAKPYHAPETKYEAPKPSYKAPSPTYGTPSPTYGAPSH</sequence>
<comment type="caution">
    <text evidence="4">The sequence shown here is derived from an EMBL/GenBank/DDBJ whole genome shotgun (WGS) entry which is preliminary data.</text>
</comment>
<name>A0AAV2PLN2_MEGNR</name>
<feature type="non-terminal residue" evidence="4">
    <location>
        <position position="1"/>
    </location>
</feature>
<protein>
    <recommendedName>
        <fullName evidence="6">Cuticle protein</fullName>
    </recommendedName>
</protein>
<dbReference type="PANTHER" id="PTHR12236">
    <property type="entry name" value="STRUCTURAL CONTITUENT OF CUTICLE"/>
    <property type="match status" value="1"/>
</dbReference>
<dbReference type="Proteomes" id="UP001497623">
    <property type="component" value="Unassembled WGS sequence"/>
</dbReference>
<organism evidence="4 5">
    <name type="scientific">Meganyctiphanes norvegica</name>
    <name type="common">Northern krill</name>
    <name type="synonym">Thysanopoda norvegica</name>
    <dbReference type="NCBI Taxonomy" id="48144"/>
    <lineage>
        <taxon>Eukaryota</taxon>
        <taxon>Metazoa</taxon>
        <taxon>Ecdysozoa</taxon>
        <taxon>Arthropoda</taxon>
        <taxon>Crustacea</taxon>
        <taxon>Multicrustacea</taxon>
        <taxon>Malacostraca</taxon>
        <taxon>Eumalacostraca</taxon>
        <taxon>Eucarida</taxon>
        <taxon>Euphausiacea</taxon>
        <taxon>Euphausiidae</taxon>
        <taxon>Meganyctiphanes</taxon>
    </lineage>
</organism>
<evidence type="ECO:0008006" key="6">
    <source>
        <dbReference type="Google" id="ProtNLM"/>
    </source>
</evidence>
<evidence type="ECO:0000313" key="5">
    <source>
        <dbReference type="Proteomes" id="UP001497623"/>
    </source>
</evidence>
<evidence type="ECO:0000256" key="1">
    <source>
        <dbReference type="ARBA" id="ARBA00022460"/>
    </source>
</evidence>
<keyword evidence="5" id="KW-1185">Reference proteome</keyword>
<evidence type="ECO:0000256" key="3">
    <source>
        <dbReference type="SAM" id="MobiDB-lite"/>
    </source>
</evidence>
<dbReference type="PANTHER" id="PTHR12236:SF79">
    <property type="entry name" value="CUTICULAR PROTEIN 50CB-RELATED"/>
    <property type="match status" value="1"/>
</dbReference>
<dbReference type="GO" id="GO:0005615">
    <property type="term" value="C:extracellular space"/>
    <property type="evidence" value="ECO:0007669"/>
    <property type="project" value="TreeGrafter"/>
</dbReference>
<dbReference type="InterPro" id="IPR051217">
    <property type="entry name" value="Insect_Cuticle_Struc_Prot"/>
</dbReference>
<feature type="compositionally biased region" description="Basic and acidic residues" evidence="3">
    <location>
        <begin position="76"/>
        <end position="86"/>
    </location>
</feature>
<dbReference type="EMBL" id="CAXKWB010000484">
    <property type="protein sequence ID" value="CAL4060983.1"/>
    <property type="molecule type" value="Genomic_DNA"/>
</dbReference>
<dbReference type="GO" id="GO:0031012">
    <property type="term" value="C:extracellular matrix"/>
    <property type="evidence" value="ECO:0007669"/>
    <property type="project" value="TreeGrafter"/>
</dbReference>
<keyword evidence="1 2" id="KW-0193">Cuticle</keyword>
<reference evidence="4 5" key="1">
    <citation type="submission" date="2024-05" db="EMBL/GenBank/DDBJ databases">
        <authorList>
            <person name="Wallberg A."/>
        </authorList>
    </citation>
    <scope>NUCLEOTIDE SEQUENCE [LARGE SCALE GENOMIC DNA]</scope>
</reference>
<dbReference type="InterPro" id="IPR000618">
    <property type="entry name" value="Insect_cuticle"/>
</dbReference>
<feature type="compositionally biased region" description="Low complexity" evidence="3">
    <location>
        <begin position="93"/>
        <end position="110"/>
    </location>
</feature>
<proteinExistence type="predicted"/>
<evidence type="ECO:0000256" key="2">
    <source>
        <dbReference type="PROSITE-ProRule" id="PRU00497"/>
    </source>
</evidence>
<accession>A0AAV2PLN2</accession>